<evidence type="ECO:0000313" key="3">
    <source>
        <dbReference type="Proteomes" id="UP000738325"/>
    </source>
</evidence>
<keyword evidence="3" id="KW-1185">Reference proteome</keyword>
<feature type="region of interest" description="Disordered" evidence="1">
    <location>
        <begin position="1"/>
        <end position="20"/>
    </location>
</feature>
<feature type="region of interest" description="Disordered" evidence="1">
    <location>
        <begin position="500"/>
        <end position="545"/>
    </location>
</feature>
<comment type="caution">
    <text evidence="2">The sequence shown here is derived from an EMBL/GenBank/DDBJ whole genome shotgun (WGS) entry which is preliminary data.</text>
</comment>
<feature type="compositionally biased region" description="Polar residues" evidence="1">
    <location>
        <begin position="582"/>
        <end position="591"/>
    </location>
</feature>
<accession>A0A9P6UTA9</accession>
<feature type="region of interest" description="Disordered" evidence="1">
    <location>
        <begin position="580"/>
        <end position="605"/>
    </location>
</feature>
<evidence type="ECO:0000313" key="2">
    <source>
        <dbReference type="EMBL" id="KAG0318346.1"/>
    </source>
</evidence>
<dbReference type="EMBL" id="JAAAIP010000376">
    <property type="protein sequence ID" value="KAG0318346.1"/>
    <property type="molecule type" value="Genomic_DNA"/>
</dbReference>
<feature type="compositionally biased region" description="Low complexity" evidence="1">
    <location>
        <begin position="1"/>
        <end position="17"/>
    </location>
</feature>
<feature type="compositionally biased region" description="Polar residues" evidence="1">
    <location>
        <begin position="288"/>
        <end position="303"/>
    </location>
</feature>
<reference evidence="2" key="1">
    <citation type="journal article" date="2020" name="Fungal Divers.">
        <title>Resolving the Mortierellaceae phylogeny through synthesis of multi-gene phylogenetics and phylogenomics.</title>
        <authorList>
            <person name="Vandepol N."/>
            <person name="Liber J."/>
            <person name="Desiro A."/>
            <person name="Na H."/>
            <person name="Kennedy M."/>
            <person name="Barry K."/>
            <person name="Grigoriev I.V."/>
            <person name="Miller A.N."/>
            <person name="O'Donnell K."/>
            <person name="Stajich J.E."/>
            <person name="Bonito G."/>
        </authorList>
    </citation>
    <scope>NUCLEOTIDE SEQUENCE</scope>
    <source>
        <strain evidence="2">REB-010B</strain>
    </source>
</reference>
<feature type="compositionally biased region" description="Low complexity" evidence="1">
    <location>
        <begin position="524"/>
        <end position="535"/>
    </location>
</feature>
<dbReference type="OrthoDB" id="2359117at2759"/>
<sequence>MEAAPAPVPTSVTAPSTFKANSNIEPPALSIANETTAAITAAPLVPTMSLSDSSSTQASTTTTTVDTTDANVAIKSETDQTLSISVALAVTPIIPNSPVSNTLLPPLPIPEKGLMAIVRERSATNDQPAEIRNKEWMIANVLQRGRIFKVSHRLRTRLEYAILKIRRGWSKYTLSEVESLLFPPSSPPQQNARYRLRTRGRPSTMHRRSYSSTSASSSLNREQKSKTKRTRKEHRDEEEQLGNMGYAHSRFRYLTDDQESETEEAEESESLDEHQDRDVWDIGKDQGQDLSGPTQSRFIQRSRPSFSEFKDSELFLPAKSLMDIAGSPSPSLSPRLYSRSSLTAPAYRYGSAFRYGSAEPLYSDSTPTGRGDSSTNNDDGWSSRSLPSSPFTTSSSTMQDTERQRGDTDEDGMEELQDAQHAVQMILLLASRPKSRARTPATIRTSVASDTAAWTSRSSLPLSPPSPISIGGNTVPYSPMTSSPLVRFRTVAAIDDVEDDNAKDSDRNPFLVKKRNRASKATPLRSTSTLLSSRSQTPASALLDDSSVAVEDALSTEENENRQRLHESNIQATITVKDEPISESQTVTSGPPHTPEGPRTTTVGIRTPPPSGSQDAMIRHHHNSHSPSLLSAQSIAARRRSSGITGGSDLLTMFPITLQPPVQKNKK</sequence>
<dbReference type="AlphaFoldDB" id="A0A9P6UTA9"/>
<gene>
    <name evidence="2" type="ORF">BGZ99_005725</name>
</gene>
<feature type="compositionally biased region" description="Acidic residues" evidence="1">
    <location>
        <begin position="256"/>
        <end position="270"/>
    </location>
</feature>
<feature type="region of interest" description="Disordered" evidence="1">
    <location>
        <begin position="358"/>
        <end position="412"/>
    </location>
</feature>
<feature type="compositionally biased region" description="Low complexity" evidence="1">
    <location>
        <begin position="382"/>
        <end position="397"/>
    </location>
</feature>
<feature type="region of interest" description="Disordered" evidence="1">
    <location>
        <begin position="180"/>
        <end position="303"/>
    </location>
</feature>
<feature type="compositionally biased region" description="Polar residues" evidence="1">
    <location>
        <begin position="363"/>
        <end position="380"/>
    </location>
</feature>
<proteinExistence type="predicted"/>
<name>A0A9P6UTA9_9FUNG</name>
<feature type="compositionally biased region" description="Basic and acidic residues" evidence="1">
    <location>
        <begin position="271"/>
        <end position="287"/>
    </location>
</feature>
<dbReference type="Proteomes" id="UP000738325">
    <property type="component" value="Unassembled WGS sequence"/>
</dbReference>
<protein>
    <submittedName>
        <fullName evidence="2">Uncharacterized protein</fullName>
    </submittedName>
</protein>
<evidence type="ECO:0000256" key="1">
    <source>
        <dbReference type="SAM" id="MobiDB-lite"/>
    </source>
</evidence>
<feature type="compositionally biased region" description="Basic residues" evidence="1">
    <location>
        <begin position="194"/>
        <end position="209"/>
    </location>
</feature>
<organism evidence="2 3">
    <name type="scientific">Dissophora globulifera</name>
    <dbReference type="NCBI Taxonomy" id="979702"/>
    <lineage>
        <taxon>Eukaryota</taxon>
        <taxon>Fungi</taxon>
        <taxon>Fungi incertae sedis</taxon>
        <taxon>Mucoromycota</taxon>
        <taxon>Mortierellomycotina</taxon>
        <taxon>Mortierellomycetes</taxon>
        <taxon>Mortierellales</taxon>
        <taxon>Mortierellaceae</taxon>
        <taxon>Dissophora</taxon>
    </lineage>
</organism>